<reference evidence="3 4" key="1">
    <citation type="submission" date="2017-06" db="EMBL/GenBank/DDBJ databases">
        <title>A platform for efficient transgenesis in Macrostomum lignano, a flatworm model organism for stem cell research.</title>
        <authorList>
            <person name="Berezikov E."/>
        </authorList>
    </citation>
    <scope>NUCLEOTIDE SEQUENCE [LARGE SCALE GENOMIC DNA]</scope>
    <source>
        <strain evidence="3">DV1</strain>
        <tissue evidence="3">Whole organism</tissue>
    </source>
</reference>
<dbReference type="SUPFAM" id="SSF52129">
    <property type="entry name" value="Caspase-like"/>
    <property type="match status" value="1"/>
</dbReference>
<feature type="compositionally biased region" description="Polar residues" evidence="1">
    <location>
        <begin position="36"/>
        <end position="46"/>
    </location>
</feature>
<feature type="compositionally biased region" description="Polar residues" evidence="1">
    <location>
        <begin position="14"/>
        <end position="24"/>
    </location>
</feature>
<dbReference type="Proteomes" id="UP000215902">
    <property type="component" value="Unassembled WGS sequence"/>
</dbReference>
<dbReference type="EMBL" id="NIVC01001342">
    <property type="protein sequence ID" value="PAA69179.1"/>
    <property type="molecule type" value="Genomic_DNA"/>
</dbReference>
<evidence type="ECO:0000313" key="3">
    <source>
        <dbReference type="EMBL" id="PAA69179.1"/>
    </source>
</evidence>
<feature type="domain" description="Caspase family p20" evidence="2">
    <location>
        <begin position="283"/>
        <end position="338"/>
    </location>
</feature>
<evidence type="ECO:0000256" key="1">
    <source>
        <dbReference type="SAM" id="MobiDB-lite"/>
    </source>
</evidence>
<proteinExistence type="predicted"/>
<sequence>MAAPQTVDADILTGVSQGDSTATGETDPPSIPQSSPPKDSGVTPQKDQVEQRCVAVFSSNLSSESPEAKAGNEYFKFIKSCGFSSNPDSSQLQLNQLIKRDLSGTRFSVVVVNDKEIGNSLSLQNTLEDIKKSKTQRCLLVYCKVDSNRSFDTSVDFSESFYQESYKNIFCLYKVAAADRIENFFKSLKEHQTLHWQTNCIGSIIRKESFKTSIKEKGIVDLKYGTPEFVRFRQPCRFNEKSRDYLKEDSKLLRTQDLQQMKQDATKNEDKMGYYERHGEPTALVVNCVTTGGADALEGSKVDSDRLCYLFENMLFGVVQFNNLKASELIRTAEEFKEHHNLWILVITAFEKDGKIECSDGLTVTEAEIISALKNTGNRSAPKLVIFNLRIKGVEQESTDGTKEKADARRTNIPYNCRELAQYLRISMNTDESHHSQAGLVTCRYTEPLCDKTGSELVKSICTAYYKHADSKDVVSLINEVNKLFRRPSMDGFDEKPRWTWLTHRNFFLCKTDAEQPSHEKSNGKGNSSQEKKEMPAGPSGFQPGSHQALILLDSGIQQNDGEILKKAQDFEKLLAASGYQSWAGTPVHATSLSSFYSAGLTSVLCSRNRL</sequence>
<dbReference type="Gene3D" id="3.40.50.1460">
    <property type="match status" value="1"/>
</dbReference>
<dbReference type="AlphaFoldDB" id="A0A267F7V9"/>
<dbReference type="InterPro" id="IPR029030">
    <property type="entry name" value="Caspase-like_dom_sf"/>
</dbReference>
<gene>
    <name evidence="3" type="ORF">BOX15_Mlig027753g1</name>
</gene>
<evidence type="ECO:0000313" key="4">
    <source>
        <dbReference type="Proteomes" id="UP000215902"/>
    </source>
</evidence>
<protein>
    <recommendedName>
        <fullName evidence="2">Caspase family p20 domain-containing protein</fullName>
    </recommendedName>
</protein>
<feature type="region of interest" description="Disordered" evidence="1">
    <location>
        <begin position="515"/>
        <end position="541"/>
    </location>
</feature>
<dbReference type="PROSITE" id="PS50208">
    <property type="entry name" value="CASPASE_P20"/>
    <property type="match status" value="1"/>
</dbReference>
<organism evidence="3 4">
    <name type="scientific">Macrostomum lignano</name>
    <dbReference type="NCBI Taxonomy" id="282301"/>
    <lineage>
        <taxon>Eukaryota</taxon>
        <taxon>Metazoa</taxon>
        <taxon>Spiralia</taxon>
        <taxon>Lophotrochozoa</taxon>
        <taxon>Platyhelminthes</taxon>
        <taxon>Rhabditophora</taxon>
        <taxon>Macrostomorpha</taxon>
        <taxon>Macrostomida</taxon>
        <taxon>Macrostomidae</taxon>
        <taxon>Macrostomum</taxon>
    </lineage>
</organism>
<name>A0A267F7V9_9PLAT</name>
<dbReference type="Pfam" id="PF00656">
    <property type="entry name" value="Peptidase_C14"/>
    <property type="match status" value="1"/>
</dbReference>
<evidence type="ECO:0000259" key="2">
    <source>
        <dbReference type="PROSITE" id="PS50208"/>
    </source>
</evidence>
<keyword evidence="4" id="KW-1185">Reference proteome</keyword>
<dbReference type="GO" id="GO:0004197">
    <property type="term" value="F:cysteine-type endopeptidase activity"/>
    <property type="evidence" value="ECO:0007669"/>
    <property type="project" value="InterPro"/>
</dbReference>
<dbReference type="GO" id="GO:0006508">
    <property type="term" value="P:proteolysis"/>
    <property type="evidence" value="ECO:0007669"/>
    <property type="project" value="InterPro"/>
</dbReference>
<dbReference type="InterPro" id="IPR011600">
    <property type="entry name" value="Pept_C14_caspase"/>
</dbReference>
<accession>A0A267F7V9</accession>
<comment type="caution">
    <text evidence="3">The sequence shown here is derived from an EMBL/GenBank/DDBJ whole genome shotgun (WGS) entry which is preliminary data.</text>
</comment>
<feature type="region of interest" description="Disordered" evidence="1">
    <location>
        <begin position="1"/>
        <end position="48"/>
    </location>
</feature>
<dbReference type="InterPro" id="IPR001309">
    <property type="entry name" value="Pept_C14_p20"/>
</dbReference>